<feature type="compositionally biased region" description="Low complexity" evidence="1">
    <location>
        <begin position="30"/>
        <end position="42"/>
    </location>
</feature>
<reference evidence="2 3" key="1">
    <citation type="submission" date="2015-04" db="EMBL/GenBank/DDBJ databases">
        <authorList>
            <person name="Heijne W.H."/>
            <person name="Fedorova N.D."/>
            <person name="Nierman W.C."/>
            <person name="Vollebregt A.W."/>
            <person name="Zhao Z."/>
            <person name="Wu L."/>
            <person name="Kumar M."/>
            <person name="Stam H."/>
            <person name="van den Berg M.A."/>
            <person name="Pel H.J."/>
        </authorList>
    </citation>
    <scope>NUCLEOTIDE SEQUENCE [LARGE SCALE GENOMIC DNA]</scope>
    <source>
        <strain evidence="2 3">CBS 393.64</strain>
    </source>
</reference>
<gene>
    <name evidence="2" type="ORF">T310_7090</name>
</gene>
<organism evidence="2 3">
    <name type="scientific">Rasamsonia emersonii (strain ATCC 16479 / CBS 393.64 / IMI 116815)</name>
    <dbReference type="NCBI Taxonomy" id="1408163"/>
    <lineage>
        <taxon>Eukaryota</taxon>
        <taxon>Fungi</taxon>
        <taxon>Dikarya</taxon>
        <taxon>Ascomycota</taxon>
        <taxon>Pezizomycotina</taxon>
        <taxon>Eurotiomycetes</taxon>
        <taxon>Eurotiomycetidae</taxon>
        <taxon>Eurotiales</taxon>
        <taxon>Trichocomaceae</taxon>
        <taxon>Rasamsonia</taxon>
    </lineage>
</organism>
<keyword evidence="3" id="KW-1185">Reference proteome</keyword>
<dbReference type="AlphaFoldDB" id="A0A0F4YMT7"/>
<comment type="caution">
    <text evidence="2">The sequence shown here is derived from an EMBL/GenBank/DDBJ whole genome shotgun (WGS) entry which is preliminary data.</text>
</comment>
<sequence>MSRAAFTCTESFDRQHLTSPQHMHLHSFQTDSSSPTPCSDSDVLSSPKSVVDDTTAASLTPCVTTVSDTKTFYSAIDATSLAMEEARDQTSNARPTTAKRDGMESRHDSDVTTVKQSPASKPKKSRSRASSTSQRAPRSASSSTTGRSTRTPRRSSQHARTPSMSQKRQNDLIALHRNCCRFFQENGLRGDTDLQCAEPVRSSTAPAPGTQTSPTMFPVRYQRSPPFSAHDQDGDVSDDELLARRTSMAQSEPERPYVPVPATVIDWTSPSTRRREYEKIDRSNRGIRRIWRRLAPKCLQSGGRTPFFEEKDGKANYEGSVRRFRMDIPDEKEERATEVSFSSRKSDKWSCFA</sequence>
<dbReference type="EMBL" id="LASV01000399">
    <property type="protein sequence ID" value="KKA18948.1"/>
    <property type="molecule type" value="Genomic_DNA"/>
</dbReference>
<dbReference type="OrthoDB" id="5366332at2759"/>
<dbReference type="RefSeq" id="XP_013325560.1">
    <property type="nucleotide sequence ID" value="XM_013470106.1"/>
</dbReference>
<dbReference type="GeneID" id="25319366"/>
<evidence type="ECO:0000313" key="3">
    <source>
        <dbReference type="Proteomes" id="UP000053958"/>
    </source>
</evidence>
<feature type="compositionally biased region" description="Polar residues" evidence="1">
    <location>
        <begin position="201"/>
        <end position="215"/>
    </location>
</feature>
<evidence type="ECO:0000313" key="2">
    <source>
        <dbReference type="EMBL" id="KKA18948.1"/>
    </source>
</evidence>
<feature type="region of interest" description="Disordered" evidence="1">
    <location>
        <begin position="19"/>
        <end position="53"/>
    </location>
</feature>
<feature type="region of interest" description="Disordered" evidence="1">
    <location>
        <begin position="332"/>
        <end position="353"/>
    </location>
</feature>
<dbReference type="Proteomes" id="UP000053958">
    <property type="component" value="Unassembled WGS sequence"/>
</dbReference>
<proteinExistence type="predicted"/>
<name>A0A0F4YMT7_RASE3</name>
<feature type="compositionally biased region" description="Low complexity" evidence="1">
    <location>
        <begin position="128"/>
        <end position="149"/>
    </location>
</feature>
<accession>A0A0F4YMT7</accession>
<feature type="compositionally biased region" description="Basic and acidic residues" evidence="1">
    <location>
        <begin position="98"/>
        <end position="110"/>
    </location>
</feature>
<feature type="region of interest" description="Disordered" evidence="1">
    <location>
        <begin position="83"/>
        <end position="168"/>
    </location>
</feature>
<feature type="compositionally biased region" description="Polar residues" evidence="1">
    <location>
        <begin position="158"/>
        <end position="167"/>
    </location>
</feature>
<protein>
    <submittedName>
        <fullName evidence="2">Uncharacterized protein</fullName>
    </submittedName>
</protein>
<evidence type="ECO:0000256" key="1">
    <source>
        <dbReference type="SAM" id="MobiDB-lite"/>
    </source>
</evidence>
<feature type="compositionally biased region" description="Basic and acidic residues" evidence="1">
    <location>
        <begin position="344"/>
        <end position="353"/>
    </location>
</feature>
<feature type="region of interest" description="Disordered" evidence="1">
    <location>
        <begin position="199"/>
        <end position="235"/>
    </location>
</feature>